<protein>
    <submittedName>
        <fullName evidence="1">Neuroligin-1-like</fullName>
    </submittedName>
</protein>
<dbReference type="AlphaFoldDB" id="A0A6G0Z5F2"/>
<sequence>MVSSPLSISKTINSATNRFCAVIKYDMSVELKVYNEYFFSVVQEKLSYLAETVCLHFVSELSKALTVKYKDLKQLLIASFYYNSLTLNNAVYPFPFLLIKMSHELKITSLMSFALSPTDCQCASCTCLIRKQLSKKIRRSFANVILNDKWTFYIIKCSFIWACPTYFFLIHWTHRRALEASGRRVTIGIILKYTPGFEIRKRFWDFVVCFQDPNDHDDKPDSGSKERNRFRSVTWDEYDPVHQKISVAFSEIRNLFYTQFSLLPITTTTTVCQFNCGCVLLVCVIDESIHTIFIKYVRIDESTHKETQSIQ</sequence>
<name>A0A6G0Z5F2_APHCR</name>
<reference evidence="1 2" key="1">
    <citation type="submission" date="2019-08" db="EMBL/GenBank/DDBJ databases">
        <title>Whole genome of Aphis craccivora.</title>
        <authorList>
            <person name="Voronova N.V."/>
            <person name="Shulinski R.S."/>
            <person name="Bandarenka Y.V."/>
            <person name="Zhorov D.G."/>
            <person name="Warner D."/>
        </authorList>
    </citation>
    <scope>NUCLEOTIDE SEQUENCE [LARGE SCALE GENOMIC DNA]</scope>
    <source>
        <strain evidence="1">180601</strain>
        <tissue evidence="1">Whole Body</tissue>
    </source>
</reference>
<dbReference type="OrthoDB" id="6631093at2759"/>
<evidence type="ECO:0000313" key="2">
    <source>
        <dbReference type="Proteomes" id="UP000478052"/>
    </source>
</evidence>
<accession>A0A6G0Z5F2</accession>
<keyword evidence="2" id="KW-1185">Reference proteome</keyword>
<proteinExistence type="predicted"/>
<gene>
    <name evidence="1" type="ORF">FWK35_00003791</name>
</gene>
<comment type="caution">
    <text evidence="1">The sequence shown here is derived from an EMBL/GenBank/DDBJ whole genome shotgun (WGS) entry which is preliminary data.</text>
</comment>
<dbReference type="EMBL" id="VUJU01001308">
    <property type="protein sequence ID" value="KAF0765868.1"/>
    <property type="molecule type" value="Genomic_DNA"/>
</dbReference>
<dbReference type="Proteomes" id="UP000478052">
    <property type="component" value="Unassembled WGS sequence"/>
</dbReference>
<organism evidence="1 2">
    <name type="scientific">Aphis craccivora</name>
    <name type="common">Cowpea aphid</name>
    <dbReference type="NCBI Taxonomy" id="307492"/>
    <lineage>
        <taxon>Eukaryota</taxon>
        <taxon>Metazoa</taxon>
        <taxon>Ecdysozoa</taxon>
        <taxon>Arthropoda</taxon>
        <taxon>Hexapoda</taxon>
        <taxon>Insecta</taxon>
        <taxon>Pterygota</taxon>
        <taxon>Neoptera</taxon>
        <taxon>Paraneoptera</taxon>
        <taxon>Hemiptera</taxon>
        <taxon>Sternorrhyncha</taxon>
        <taxon>Aphidomorpha</taxon>
        <taxon>Aphidoidea</taxon>
        <taxon>Aphididae</taxon>
        <taxon>Aphidini</taxon>
        <taxon>Aphis</taxon>
        <taxon>Aphis</taxon>
    </lineage>
</organism>
<evidence type="ECO:0000313" key="1">
    <source>
        <dbReference type="EMBL" id="KAF0765868.1"/>
    </source>
</evidence>